<comment type="caution">
    <text evidence="1">The sequence shown here is derived from an EMBL/GenBank/DDBJ whole genome shotgun (WGS) entry which is preliminary data.</text>
</comment>
<proteinExistence type="predicted"/>
<reference evidence="1 2" key="1">
    <citation type="submission" date="2021-04" db="EMBL/GenBank/DDBJ databases">
        <authorList>
            <person name="De Guttry C."/>
            <person name="Zahm M."/>
            <person name="Klopp C."/>
            <person name="Cabau C."/>
            <person name="Louis A."/>
            <person name="Berthelot C."/>
            <person name="Parey E."/>
            <person name="Roest Crollius H."/>
            <person name="Montfort J."/>
            <person name="Robinson-Rechavi M."/>
            <person name="Bucao C."/>
            <person name="Bouchez O."/>
            <person name="Gislard M."/>
            <person name="Lluch J."/>
            <person name="Milhes M."/>
            <person name="Lampietro C."/>
            <person name="Lopez Roques C."/>
            <person name="Donnadieu C."/>
            <person name="Braasch I."/>
            <person name="Desvignes T."/>
            <person name="Postlethwait J."/>
            <person name="Bobe J."/>
            <person name="Wedekind C."/>
            <person name="Guiguen Y."/>
        </authorList>
    </citation>
    <scope>NUCLEOTIDE SEQUENCE [LARGE SCALE GENOMIC DNA]</scope>
    <source>
        <strain evidence="1">Cs_M1</strain>
        <tissue evidence="1">Blood</tissue>
    </source>
</reference>
<evidence type="ECO:0000313" key="2">
    <source>
        <dbReference type="Proteomes" id="UP001356427"/>
    </source>
</evidence>
<accession>A0AAN8QR99</accession>
<name>A0AAN8QR99_9TELE</name>
<organism evidence="1 2">
    <name type="scientific">Coregonus suidteri</name>
    <dbReference type="NCBI Taxonomy" id="861788"/>
    <lineage>
        <taxon>Eukaryota</taxon>
        <taxon>Metazoa</taxon>
        <taxon>Chordata</taxon>
        <taxon>Craniata</taxon>
        <taxon>Vertebrata</taxon>
        <taxon>Euteleostomi</taxon>
        <taxon>Actinopterygii</taxon>
        <taxon>Neopterygii</taxon>
        <taxon>Teleostei</taxon>
        <taxon>Protacanthopterygii</taxon>
        <taxon>Salmoniformes</taxon>
        <taxon>Salmonidae</taxon>
        <taxon>Coregoninae</taxon>
        <taxon>Coregonus</taxon>
    </lineage>
</organism>
<dbReference type="GO" id="GO:0007005">
    <property type="term" value="P:mitochondrion organization"/>
    <property type="evidence" value="ECO:0007669"/>
    <property type="project" value="TreeGrafter"/>
</dbReference>
<gene>
    <name evidence="1" type="ORF">J4Q44_G00211490</name>
</gene>
<dbReference type="PANTHER" id="PTHR16166:SF141">
    <property type="entry name" value="INTERMEMBRANE LIPID TRANSFER PROTEIN VPS13D"/>
    <property type="match status" value="1"/>
</dbReference>
<keyword evidence="2" id="KW-1185">Reference proteome</keyword>
<evidence type="ECO:0008006" key="3">
    <source>
        <dbReference type="Google" id="ProtNLM"/>
    </source>
</evidence>
<sequence length="191" mass="20242">MDNRHQSEREYIRYHGTTNHLVAGNHGLAHGIIGGGLISIITSTVEGVKTEGGVSGFFSGLGKGLVGTVTKPVARALDFASETAQTVRDMSSLSNHRLCRSSSNWSDHLDLGLPLGRGQLGDGSLRTRAGSRGDRTVGVVRLSPGRRQGLVRLLLYCGVRDVVVPCDAQYVAEAFGVKSVQTTCEVQGEGP</sequence>
<dbReference type="InterPro" id="IPR026847">
    <property type="entry name" value="VPS13"/>
</dbReference>
<protein>
    <recommendedName>
        <fullName evidence="3">Vacuolar protein sorting-associated protein 13 DH-like domain-containing protein</fullName>
    </recommendedName>
</protein>
<dbReference type="GO" id="GO:0006623">
    <property type="term" value="P:protein targeting to vacuole"/>
    <property type="evidence" value="ECO:0007669"/>
    <property type="project" value="TreeGrafter"/>
</dbReference>
<evidence type="ECO:0000313" key="1">
    <source>
        <dbReference type="EMBL" id="KAK6307878.1"/>
    </source>
</evidence>
<dbReference type="GO" id="GO:0045053">
    <property type="term" value="P:protein retention in Golgi apparatus"/>
    <property type="evidence" value="ECO:0007669"/>
    <property type="project" value="TreeGrafter"/>
</dbReference>
<dbReference type="AlphaFoldDB" id="A0AAN8QR99"/>
<dbReference type="Proteomes" id="UP001356427">
    <property type="component" value="Unassembled WGS sequence"/>
</dbReference>
<dbReference type="PANTHER" id="PTHR16166">
    <property type="entry name" value="VACUOLAR PROTEIN SORTING-ASSOCIATED PROTEIN VPS13"/>
    <property type="match status" value="1"/>
</dbReference>
<dbReference type="EMBL" id="JAGTTL010000019">
    <property type="protein sequence ID" value="KAK6307878.1"/>
    <property type="molecule type" value="Genomic_DNA"/>
</dbReference>